<dbReference type="EMBL" id="SNRW01044083">
    <property type="protein sequence ID" value="KAA6325584.1"/>
    <property type="molecule type" value="Genomic_DNA"/>
</dbReference>
<dbReference type="InterPro" id="IPR016024">
    <property type="entry name" value="ARM-type_fold"/>
</dbReference>
<dbReference type="AlphaFoldDB" id="A0A5J4QWV5"/>
<dbReference type="Proteomes" id="UP000324800">
    <property type="component" value="Unassembled WGS sequence"/>
</dbReference>
<comment type="caution">
    <text evidence="1">The sequence shown here is derived from an EMBL/GenBank/DDBJ whole genome shotgun (WGS) entry which is preliminary data.</text>
</comment>
<feature type="non-terminal residue" evidence="1">
    <location>
        <position position="206"/>
    </location>
</feature>
<feature type="non-terminal residue" evidence="1">
    <location>
        <position position="1"/>
    </location>
</feature>
<name>A0A5J4QWV5_9EUKA</name>
<dbReference type="SUPFAM" id="SSF48371">
    <property type="entry name" value="ARM repeat"/>
    <property type="match status" value="1"/>
</dbReference>
<evidence type="ECO:0000313" key="1">
    <source>
        <dbReference type="EMBL" id="KAA6325584.1"/>
    </source>
</evidence>
<gene>
    <name evidence="1" type="ORF">EZS28_054051</name>
</gene>
<organism evidence="1 2">
    <name type="scientific">Streblomastix strix</name>
    <dbReference type="NCBI Taxonomy" id="222440"/>
    <lineage>
        <taxon>Eukaryota</taxon>
        <taxon>Metamonada</taxon>
        <taxon>Preaxostyla</taxon>
        <taxon>Oxymonadida</taxon>
        <taxon>Streblomastigidae</taxon>
        <taxon>Streblomastix</taxon>
    </lineage>
</organism>
<proteinExistence type="predicted"/>
<protein>
    <submittedName>
        <fullName evidence="1">Uncharacterized protein</fullName>
    </submittedName>
</protein>
<reference evidence="1 2" key="1">
    <citation type="submission" date="2019-03" db="EMBL/GenBank/DDBJ databases">
        <title>Single cell metagenomics reveals metabolic interactions within the superorganism composed of flagellate Streblomastix strix and complex community of Bacteroidetes bacteria on its surface.</title>
        <authorList>
            <person name="Treitli S.C."/>
            <person name="Kolisko M."/>
            <person name="Husnik F."/>
            <person name="Keeling P."/>
            <person name="Hampl V."/>
        </authorList>
    </citation>
    <scope>NUCLEOTIDE SEQUENCE [LARGE SCALE GENOMIC DNA]</scope>
    <source>
        <strain evidence="1">ST1C</strain>
    </source>
</reference>
<evidence type="ECO:0000313" key="2">
    <source>
        <dbReference type="Proteomes" id="UP000324800"/>
    </source>
</evidence>
<accession>A0A5J4QWV5</accession>
<dbReference type="OrthoDB" id="10624438at2759"/>
<sequence>KIREQFFLQRIDSQTPPIPSKQLIQLCEFCGNDKPEPIQQAAAEILSVFISGGDQTDDPELMGMRWLKLLIDFQAKQRDKYPKSPLGSVIQHAIVRSLIRFSETHPPDKFFVQWEYIFPMVLVVDFMKALPLDDCTSASRILTLFASSSPNFERIRLAVPRTLPLLGIPNTALQVAVLDILIEAAKNGNSERLSLDELQGTDWCLA</sequence>